<evidence type="ECO:0000256" key="5">
    <source>
        <dbReference type="HAMAP-Rule" id="MF_00010"/>
    </source>
</evidence>
<evidence type="ECO:0000256" key="1">
    <source>
        <dbReference type="ARBA" id="ARBA00022475"/>
    </source>
</evidence>
<evidence type="ECO:0000256" key="2">
    <source>
        <dbReference type="ARBA" id="ARBA00022692"/>
    </source>
</evidence>
<organism evidence="6 7">
    <name type="scientific">Zymomonas mobilis subsp. pomaceae (strain ATCC 29192 / DSM 22645 / JCM 10191 / CCUG 17912 / NBRC 13757 / NCIMB 11200 / NRRL B-4491 / Barker I)</name>
    <dbReference type="NCBI Taxonomy" id="579138"/>
    <lineage>
        <taxon>Bacteria</taxon>
        <taxon>Pseudomonadati</taxon>
        <taxon>Pseudomonadota</taxon>
        <taxon>Alphaproteobacteria</taxon>
        <taxon>Sphingomonadales</taxon>
        <taxon>Zymomonadaceae</taxon>
        <taxon>Zymomonas</taxon>
    </lineage>
</organism>
<dbReference type="AlphaFoldDB" id="F8EVN5"/>
<dbReference type="InterPro" id="IPR003844">
    <property type="entry name" value="UPF0060"/>
</dbReference>
<keyword evidence="5" id="KW-0997">Cell inner membrane</keyword>
<dbReference type="NCBIfam" id="NF002586">
    <property type="entry name" value="PRK02237.1"/>
    <property type="match status" value="1"/>
</dbReference>
<evidence type="ECO:0000256" key="3">
    <source>
        <dbReference type="ARBA" id="ARBA00022989"/>
    </source>
</evidence>
<dbReference type="PANTHER" id="PTHR36116">
    <property type="entry name" value="UPF0060 MEMBRANE PROTEIN YNFA"/>
    <property type="match status" value="1"/>
</dbReference>
<keyword evidence="4 5" id="KW-0472">Membrane</keyword>
<dbReference type="InterPro" id="IPR037185">
    <property type="entry name" value="EmrE-like"/>
</dbReference>
<dbReference type="HAMAP" id="MF_00010">
    <property type="entry name" value="UPF0060"/>
    <property type="match status" value="1"/>
</dbReference>
<accession>F8EVN5</accession>
<dbReference type="SUPFAM" id="SSF103481">
    <property type="entry name" value="Multidrug resistance efflux transporter EmrE"/>
    <property type="match status" value="1"/>
</dbReference>
<feature type="transmembrane region" description="Helical" evidence="5">
    <location>
        <begin position="9"/>
        <end position="30"/>
    </location>
</feature>
<dbReference type="EMBL" id="CP002865">
    <property type="protein sequence ID" value="AEI38372.1"/>
    <property type="molecule type" value="Genomic_DNA"/>
</dbReference>
<comment type="subcellular location">
    <subcellularLocation>
        <location evidence="5">Cell inner membrane</location>
        <topology evidence="5">Multi-pass membrane protein</topology>
    </subcellularLocation>
</comment>
<dbReference type="PANTHER" id="PTHR36116:SF1">
    <property type="entry name" value="UPF0060 MEMBRANE PROTEIN YNFA"/>
    <property type="match status" value="1"/>
</dbReference>
<evidence type="ECO:0000256" key="4">
    <source>
        <dbReference type="ARBA" id="ARBA00023136"/>
    </source>
</evidence>
<dbReference type="RefSeq" id="WP_013934760.1">
    <property type="nucleotide sequence ID" value="NC_015709.1"/>
</dbReference>
<protein>
    <submittedName>
        <fullName evidence="6">Uncharacterized protein</fullName>
    </submittedName>
</protein>
<dbReference type="Proteomes" id="UP000000491">
    <property type="component" value="Chromosome"/>
</dbReference>
<dbReference type="GO" id="GO:0005886">
    <property type="term" value="C:plasma membrane"/>
    <property type="evidence" value="ECO:0007669"/>
    <property type="project" value="UniProtKB-SubCell"/>
</dbReference>
<keyword evidence="2 5" id="KW-0812">Transmembrane</keyword>
<dbReference type="eggNOG" id="COG1742">
    <property type="taxonomic scope" value="Bacteria"/>
</dbReference>
<reference evidence="6 7" key="1">
    <citation type="journal article" date="2011" name="J. Bacteriol.">
        <title>Genome sequence of the ethanol-producing Zymomonas mobilis subsp. pomaceae lectotype strain ATCC 29192.</title>
        <authorList>
            <person name="Kouvelis V.N."/>
            <person name="Davenport K.W."/>
            <person name="Brettin T.S."/>
            <person name="Bruce D."/>
            <person name="Detter C."/>
            <person name="Han C.S."/>
            <person name="Nolan M."/>
            <person name="Tapia R."/>
            <person name="Damoulaki A."/>
            <person name="Kyrpides N.C."/>
            <person name="Typas M.A."/>
            <person name="Pappas K.M."/>
        </authorList>
    </citation>
    <scope>NUCLEOTIDE SEQUENCE [LARGE SCALE GENOMIC DNA]</scope>
    <source>
        <strain evidence="7">ATCC 29192 / DSM 22645 / JCM 10191 / CCUG 17912 / NBRC 13757 / NCIMB 11200 / NRRL B-4491 / Barker I</strain>
    </source>
</reference>
<evidence type="ECO:0000313" key="7">
    <source>
        <dbReference type="Proteomes" id="UP000000491"/>
    </source>
</evidence>
<dbReference type="Pfam" id="PF02694">
    <property type="entry name" value="UPF0060"/>
    <property type="match status" value="1"/>
</dbReference>
<proteinExistence type="inferred from homology"/>
<feature type="transmembrane region" description="Helical" evidence="5">
    <location>
        <begin position="36"/>
        <end position="53"/>
    </location>
</feature>
<dbReference type="STRING" id="579138.Zymop_1482"/>
<keyword evidence="3 5" id="KW-1133">Transmembrane helix</keyword>
<dbReference type="KEGG" id="zmp:Zymop_1482"/>
<feature type="transmembrane region" description="Helical" evidence="5">
    <location>
        <begin position="93"/>
        <end position="110"/>
    </location>
</feature>
<gene>
    <name evidence="6" type="ordered locus">Zymop_1482</name>
</gene>
<dbReference type="HOGENOM" id="CLU_117653_1_0_5"/>
<sequence length="113" mass="12595">MVQKFMRDFLFYVPAALAEIGGCFSFWAWLKLNKSPLWLFPGAVSLALFAYLLTKTSPDDAGRSFATYGGIYIVMSLVWMGVVEGKKPDHWDILGASICLVGAMIILFSPHNR</sequence>
<keyword evidence="1 5" id="KW-1003">Cell membrane</keyword>
<dbReference type="PATRIC" id="fig|579138.3.peg.1570"/>
<comment type="similarity">
    <text evidence="5">Belongs to the UPF0060 family.</text>
</comment>
<feature type="transmembrane region" description="Helical" evidence="5">
    <location>
        <begin position="65"/>
        <end position="81"/>
    </location>
</feature>
<evidence type="ECO:0000313" key="6">
    <source>
        <dbReference type="EMBL" id="AEI38372.1"/>
    </source>
</evidence>
<name>F8EVN5_ZYMMT</name>